<evidence type="ECO:0000313" key="1">
    <source>
        <dbReference type="EMBL" id="QHT28006.1"/>
    </source>
</evidence>
<reference evidence="1" key="1">
    <citation type="journal article" date="2020" name="Nature">
        <title>Giant virus diversity and host interactions through global metagenomics.</title>
        <authorList>
            <person name="Schulz F."/>
            <person name="Roux S."/>
            <person name="Paez-Espino D."/>
            <person name="Jungbluth S."/>
            <person name="Walsh D.A."/>
            <person name="Denef V.J."/>
            <person name="McMahon K.D."/>
            <person name="Konstantinidis K.T."/>
            <person name="Eloe-Fadrosh E.A."/>
            <person name="Kyrpides N.C."/>
            <person name="Woyke T."/>
        </authorList>
    </citation>
    <scope>NUCLEOTIDE SEQUENCE</scope>
    <source>
        <strain evidence="1">GVMAG-M-3300001348-25</strain>
    </source>
</reference>
<protein>
    <recommendedName>
        <fullName evidence="2">Glycosyltransferase</fullName>
    </recommendedName>
</protein>
<evidence type="ECO:0008006" key="2">
    <source>
        <dbReference type="Google" id="ProtNLM"/>
    </source>
</evidence>
<sequence>MTECLLITHQFIKKDESWKYKVFDFCMNYYKKQNPNAYIILTGHGIKPLKTTLDCCDWFYWSDEIIENDINRGHPKLVTIGLEHAKKKGFTYICKTRLDSIIMIPNIVDYCHRKLIESKKIMINTHYYKNNYLLMDLFMYSKTDDMLKMFNPNKWVVNWDKSGMGPVANNLFEDILNKKLLFPFNLEFWEKHLNDNILFLSPEHVKWVDFRTHKNIINNIRIEECNKYLWKH</sequence>
<name>A0A6C0EFQ1_9ZZZZ</name>
<proteinExistence type="predicted"/>
<organism evidence="1">
    <name type="scientific">viral metagenome</name>
    <dbReference type="NCBI Taxonomy" id="1070528"/>
    <lineage>
        <taxon>unclassified sequences</taxon>
        <taxon>metagenomes</taxon>
        <taxon>organismal metagenomes</taxon>
    </lineage>
</organism>
<accession>A0A6C0EFQ1</accession>
<dbReference type="EMBL" id="MN738851">
    <property type="protein sequence ID" value="QHT28006.1"/>
    <property type="molecule type" value="Genomic_DNA"/>
</dbReference>
<dbReference type="AlphaFoldDB" id="A0A6C0EFQ1"/>